<reference evidence="2" key="1">
    <citation type="submission" date="2020-08" db="EMBL/GenBank/DDBJ databases">
        <title>Multicomponent nature underlies the extraordinary mechanical properties of spider dragline silk.</title>
        <authorList>
            <person name="Kono N."/>
            <person name="Nakamura H."/>
            <person name="Mori M."/>
            <person name="Yoshida Y."/>
            <person name="Ohtoshi R."/>
            <person name="Malay A.D."/>
            <person name="Moran D.A.P."/>
            <person name="Tomita M."/>
            <person name="Numata K."/>
            <person name="Arakawa K."/>
        </authorList>
    </citation>
    <scope>NUCLEOTIDE SEQUENCE</scope>
</reference>
<dbReference type="AlphaFoldDB" id="A0A8X6MDM5"/>
<evidence type="ECO:0000313" key="2">
    <source>
        <dbReference type="EMBL" id="GFS44073.1"/>
    </source>
</evidence>
<comment type="caution">
    <text evidence="2">The sequence shown here is derived from an EMBL/GenBank/DDBJ whole genome shotgun (WGS) entry which is preliminary data.</text>
</comment>
<protein>
    <submittedName>
        <fullName evidence="2">Uncharacterized protein</fullName>
    </submittedName>
</protein>
<feature type="compositionally biased region" description="Basic residues" evidence="1">
    <location>
        <begin position="48"/>
        <end position="67"/>
    </location>
</feature>
<gene>
    <name evidence="2" type="ORF">NPIL_246141</name>
</gene>
<sequence length="114" mass="13159">MLHIWVLFFYAKKVPEKNRSEIPFGLIFCWCRIPSPDYRKKLQQVHPQTRRKRKIPTGMGGKRRSGFRGKSDSTSAVTHILINTFSREDETGFQRRSPGCLGSGRSDTVRSRCS</sequence>
<feature type="region of interest" description="Disordered" evidence="1">
    <location>
        <begin position="41"/>
        <end position="74"/>
    </location>
</feature>
<evidence type="ECO:0000313" key="3">
    <source>
        <dbReference type="Proteomes" id="UP000887013"/>
    </source>
</evidence>
<keyword evidence="3" id="KW-1185">Reference proteome</keyword>
<feature type="region of interest" description="Disordered" evidence="1">
    <location>
        <begin position="89"/>
        <end position="114"/>
    </location>
</feature>
<evidence type="ECO:0000256" key="1">
    <source>
        <dbReference type="SAM" id="MobiDB-lite"/>
    </source>
</evidence>
<dbReference type="Proteomes" id="UP000887013">
    <property type="component" value="Unassembled WGS sequence"/>
</dbReference>
<dbReference type="EMBL" id="BMAW01090282">
    <property type="protein sequence ID" value="GFS44073.1"/>
    <property type="molecule type" value="Genomic_DNA"/>
</dbReference>
<proteinExistence type="predicted"/>
<name>A0A8X6MDM5_NEPPI</name>
<organism evidence="2 3">
    <name type="scientific">Nephila pilipes</name>
    <name type="common">Giant wood spider</name>
    <name type="synonym">Nephila maculata</name>
    <dbReference type="NCBI Taxonomy" id="299642"/>
    <lineage>
        <taxon>Eukaryota</taxon>
        <taxon>Metazoa</taxon>
        <taxon>Ecdysozoa</taxon>
        <taxon>Arthropoda</taxon>
        <taxon>Chelicerata</taxon>
        <taxon>Arachnida</taxon>
        <taxon>Araneae</taxon>
        <taxon>Araneomorphae</taxon>
        <taxon>Entelegynae</taxon>
        <taxon>Araneoidea</taxon>
        <taxon>Nephilidae</taxon>
        <taxon>Nephila</taxon>
    </lineage>
</organism>
<accession>A0A8X6MDM5</accession>